<dbReference type="Gene3D" id="3.90.1030.10">
    <property type="entry name" value="Ribosomal protein L17"/>
    <property type="match status" value="1"/>
</dbReference>
<accession>A0ABR3GY07</accession>
<dbReference type="SUPFAM" id="SSF64263">
    <property type="entry name" value="Prokaryotic ribosomal protein L17"/>
    <property type="match status" value="1"/>
</dbReference>
<evidence type="ECO:0000313" key="5">
    <source>
        <dbReference type="EMBL" id="KAL0640828.1"/>
    </source>
</evidence>
<comment type="similarity">
    <text evidence="1 4">Belongs to the bacterial ribosomal protein bL17 family.</text>
</comment>
<evidence type="ECO:0000256" key="2">
    <source>
        <dbReference type="ARBA" id="ARBA00022980"/>
    </source>
</evidence>
<name>A0ABR3GY07_9PEZI</name>
<keyword evidence="6" id="KW-1185">Reference proteome</keyword>
<comment type="caution">
    <text evidence="5">The sequence shown here is derived from an EMBL/GenBank/DDBJ whole genome shotgun (WGS) entry which is preliminary data.</text>
</comment>
<reference evidence="5 6" key="1">
    <citation type="submission" date="2024-02" db="EMBL/GenBank/DDBJ databases">
        <title>Discinaceae phylogenomics.</title>
        <authorList>
            <person name="Dirks A.C."/>
            <person name="James T.Y."/>
        </authorList>
    </citation>
    <scope>NUCLEOTIDE SEQUENCE [LARGE SCALE GENOMIC DNA]</scope>
    <source>
        <strain evidence="5 6">ACD0624</strain>
    </source>
</reference>
<evidence type="ECO:0000256" key="4">
    <source>
        <dbReference type="RuleBase" id="RU000660"/>
    </source>
</evidence>
<dbReference type="NCBIfam" id="TIGR00059">
    <property type="entry name" value="L17"/>
    <property type="match status" value="1"/>
</dbReference>
<dbReference type="GO" id="GO:0005840">
    <property type="term" value="C:ribosome"/>
    <property type="evidence" value="ECO:0007669"/>
    <property type="project" value="UniProtKB-KW"/>
</dbReference>
<dbReference type="PANTHER" id="PTHR14413">
    <property type="entry name" value="RIBOSOMAL PROTEIN L17"/>
    <property type="match status" value="1"/>
</dbReference>
<keyword evidence="3 4" id="KW-0687">Ribonucleoprotein</keyword>
<evidence type="ECO:0000256" key="3">
    <source>
        <dbReference type="ARBA" id="ARBA00023274"/>
    </source>
</evidence>
<dbReference type="InterPro" id="IPR000456">
    <property type="entry name" value="Ribosomal_bL17"/>
</dbReference>
<gene>
    <name evidence="5" type="primary">mrpl8</name>
    <name evidence="5" type="ORF">Q9L58_000135</name>
</gene>
<protein>
    <submittedName>
        <fullName evidence="5">54S ribosomal protein L8, mitochondrial</fullName>
    </submittedName>
</protein>
<dbReference type="InterPro" id="IPR036373">
    <property type="entry name" value="Ribosomal_bL17_sf"/>
</dbReference>
<dbReference type="EMBL" id="JBBBZM010000001">
    <property type="protein sequence ID" value="KAL0640828.1"/>
    <property type="molecule type" value="Genomic_DNA"/>
</dbReference>
<organism evidence="5 6">
    <name type="scientific">Discina gigas</name>
    <dbReference type="NCBI Taxonomy" id="1032678"/>
    <lineage>
        <taxon>Eukaryota</taxon>
        <taxon>Fungi</taxon>
        <taxon>Dikarya</taxon>
        <taxon>Ascomycota</taxon>
        <taxon>Pezizomycotina</taxon>
        <taxon>Pezizomycetes</taxon>
        <taxon>Pezizales</taxon>
        <taxon>Discinaceae</taxon>
        <taxon>Discina</taxon>
    </lineage>
</organism>
<dbReference type="PANTHER" id="PTHR14413:SF16">
    <property type="entry name" value="LARGE RIBOSOMAL SUBUNIT PROTEIN BL17M"/>
    <property type="match status" value="1"/>
</dbReference>
<dbReference type="Proteomes" id="UP001447188">
    <property type="component" value="Unassembled WGS sequence"/>
</dbReference>
<evidence type="ECO:0000256" key="1">
    <source>
        <dbReference type="ARBA" id="ARBA00008777"/>
    </source>
</evidence>
<proteinExistence type="inferred from homology"/>
<evidence type="ECO:0000313" key="6">
    <source>
        <dbReference type="Proteomes" id="UP001447188"/>
    </source>
</evidence>
<keyword evidence="2 4" id="KW-0689">Ribosomal protein</keyword>
<dbReference type="Pfam" id="PF01196">
    <property type="entry name" value="Ribosomal_L17"/>
    <property type="match status" value="1"/>
</dbReference>
<sequence length="189" mass="21584">MAKYPKHRMLNRTSSHRQALLRNLVTSLFLHESISTTWPKAKEAQRLAEKCITLAKKGTNAAKLRAESIFYNPHEMVPKLFGPIADRYRDRPGGYTRVLRIEPLKSDQAPSAILELIDGPKDMRFALTAAVVARCAKEDKDLSTMTLQNIKKVTRFRKDGESELERMVEKLKSINFVGKNKDVVEEEED</sequence>